<name>A0AAV1JEC8_9NEOP</name>
<feature type="region of interest" description="Disordered" evidence="1">
    <location>
        <begin position="353"/>
        <end position="410"/>
    </location>
</feature>
<dbReference type="Proteomes" id="UP001497472">
    <property type="component" value="Unassembled WGS sequence"/>
</dbReference>
<feature type="compositionally biased region" description="Polar residues" evidence="1">
    <location>
        <begin position="1"/>
        <end position="20"/>
    </location>
</feature>
<accession>A0AAV1JEC8</accession>
<protein>
    <submittedName>
        <fullName evidence="2">Uncharacterized protein</fullName>
    </submittedName>
</protein>
<evidence type="ECO:0000313" key="3">
    <source>
        <dbReference type="Proteomes" id="UP001497472"/>
    </source>
</evidence>
<keyword evidence="3" id="KW-1185">Reference proteome</keyword>
<reference evidence="2 3" key="1">
    <citation type="submission" date="2023-11" db="EMBL/GenBank/DDBJ databases">
        <authorList>
            <person name="Okamura Y."/>
        </authorList>
    </citation>
    <scope>NUCLEOTIDE SEQUENCE [LARGE SCALE GENOMIC DNA]</scope>
</reference>
<evidence type="ECO:0000313" key="2">
    <source>
        <dbReference type="EMBL" id="CAK1546853.1"/>
    </source>
</evidence>
<sequence length="525" mass="58977">MSKISQNSDLSSLNEPNSPYVTPGCEKNSFETNINTPRGSRVQASDDSLLINGDCDYALELRAFKYQVIMKMDMQTRAIMNLRDLCISLKSELHEIKTKFMSVVEQSDKSNSGNINRALNVNNGQCTRAEDISEKRIENIPTPTFAKITQNPRQVGGSTSEATKATKISSATIKTRRVKKHQLQSVDLETVEWLLSLARSQRLEQTTVVRAVRELPAVSRGALITMNCSCLNLSMETEHSNSQNMATNENNIAFSNKRDSKNITVRKKTTEKEAVESSKLDYAAEIRNLRQEVSMLRDHLETAISLIHSCEVKIDAYSDRIFSIFEKVKPDNCPVHPKIITKENVQLLSKKSKLKNANKNKNNKKTTPIPSLQSLEKEKEKSSKNSVSPNYKPDELQPVQRKKHPTTVCGAAGPSVTTLKAVQPRRFLHLWNMESSVEEVRGYLQQLCPGSVCVVEELKARGNYKSYKIEVPAICFDTCLSAEVWPINAKIKIWKARTTKPVGTSQTRLNPPFRDTTTPLTSSQE</sequence>
<feature type="region of interest" description="Disordered" evidence="1">
    <location>
        <begin position="502"/>
        <end position="525"/>
    </location>
</feature>
<evidence type="ECO:0000256" key="1">
    <source>
        <dbReference type="SAM" id="MobiDB-lite"/>
    </source>
</evidence>
<proteinExistence type="predicted"/>
<dbReference type="AlphaFoldDB" id="A0AAV1JEC8"/>
<gene>
    <name evidence="2" type="ORF">LNINA_LOCUS6367</name>
</gene>
<feature type="compositionally biased region" description="Polar residues" evidence="1">
    <location>
        <begin position="30"/>
        <end position="39"/>
    </location>
</feature>
<dbReference type="EMBL" id="CAVLEF010000008">
    <property type="protein sequence ID" value="CAK1546853.1"/>
    <property type="molecule type" value="Genomic_DNA"/>
</dbReference>
<feature type="compositionally biased region" description="Basic residues" evidence="1">
    <location>
        <begin position="353"/>
        <end position="364"/>
    </location>
</feature>
<organism evidence="2 3">
    <name type="scientific">Leptosia nina</name>
    <dbReference type="NCBI Taxonomy" id="320188"/>
    <lineage>
        <taxon>Eukaryota</taxon>
        <taxon>Metazoa</taxon>
        <taxon>Ecdysozoa</taxon>
        <taxon>Arthropoda</taxon>
        <taxon>Hexapoda</taxon>
        <taxon>Insecta</taxon>
        <taxon>Pterygota</taxon>
        <taxon>Neoptera</taxon>
        <taxon>Endopterygota</taxon>
        <taxon>Lepidoptera</taxon>
        <taxon>Glossata</taxon>
        <taxon>Ditrysia</taxon>
        <taxon>Papilionoidea</taxon>
        <taxon>Pieridae</taxon>
        <taxon>Pierinae</taxon>
        <taxon>Leptosia</taxon>
    </lineage>
</organism>
<feature type="region of interest" description="Disordered" evidence="1">
    <location>
        <begin position="1"/>
        <end position="39"/>
    </location>
</feature>
<comment type="caution">
    <text evidence="2">The sequence shown here is derived from an EMBL/GenBank/DDBJ whole genome shotgun (WGS) entry which is preliminary data.</text>
</comment>